<dbReference type="EMBL" id="JAGKQM010000006">
    <property type="protein sequence ID" value="KAH0923872.1"/>
    <property type="molecule type" value="Genomic_DNA"/>
</dbReference>
<dbReference type="Proteomes" id="UP000824890">
    <property type="component" value="Unassembled WGS sequence"/>
</dbReference>
<accession>A0ABQ8D4G0</accession>
<keyword evidence="2" id="KW-0175">Coiled coil</keyword>
<reference evidence="4 5" key="1">
    <citation type="submission" date="2021-05" db="EMBL/GenBank/DDBJ databases">
        <title>Genome Assembly of Synthetic Allotetraploid Brassica napus Reveals Homoeologous Exchanges between Subgenomes.</title>
        <authorList>
            <person name="Davis J.T."/>
        </authorList>
    </citation>
    <scope>NUCLEOTIDE SEQUENCE [LARGE SCALE GENOMIC DNA]</scope>
    <source>
        <strain evidence="5">cv. Da-Ae</strain>
        <tissue evidence="4">Seedling</tissue>
    </source>
</reference>
<dbReference type="Pfam" id="PF03195">
    <property type="entry name" value="LOB"/>
    <property type="match status" value="1"/>
</dbReference>
<feature type="domain" description="LOB" evidence="3">
    <location>
        <begin position="78"/>
        <end position="179"/>
    </location>
</feature>
<evidence type="ECO:0000256" key="1">
    <source>
        <dbReference type="ARBA" id="ARBA00005474"/>
    </source>
</evidence>
<comment type="caution">
    <text evidence="4">The sequence shown here is derived from an EMBL/GenBank/DDBJ whole genome shotgun (WGS) entry which is preliminary data.</text>
</comment>
<feature type="coiled-coil region" evidence="2">
    <location>
        <begin position="158"/>
        <end position="185"/>
    </location>
</feature>
<name>A0ABQ8D4G0_BRANA</name>
<evidence type="ECO:0000313" key="5">
    <source>
        <dbReference type="Proteomes" id="UP000824890"/>
    </source>
</evidence>
<dbReference type="InterPro" id="IPR004883">
    <property type="entry name" value="LOB"/>
</dbReference>
<keyword evidence="5" id="KW-1185">Reference proteome</keyword>
<dbReference type="PANTHER" id="PTHR31301">
    <property type="entry name" value="LOB DOMAIN-CONTAINING PROTEIN 4-RELATED"/>
    <property type="match status" value="1"/>
</dbReference>
<evidence type="ECO:0000313" key="4">
    <source>
        <dbReference type="EMBL" id="KAH0923872.1"/>
    </source>
</evidence>
<evidence type="ECO:0000256" key="2">
    <source>
        <dbReference type="SAM" id="Coils"/>
    </source>
</evidence>
<organism evidence="4 5">
    <name type="scientific">Brassica napus</name>
    <name type="common">Rape</name>
    <dbReference type="NCBI Taxonomy" id="3708"/>
    <lineage>
        <taxon>Eukaryota</taxon>
        <taxon>Viridiplantae</taxon>
        <taxon>Streptophyta</taxon>
        <taxon>Embryophyta</taxon>
        <taxon>Tracheophyta</taxon>
        <taxon>Spermatophyta</taxon>
        <taxon>Magnoliopsida</taxon>
        <taxon>eudicotyledons</taxon>
        <taxon>Gunneridae</taxon>
        <taxon>Pentapetalae</taxon>
        <taxon>rosids</taxon>
        <taxon>malvids</taxon>
        <taxon>Brassicales</taxon>
        <taxon>Brassicaceae</taxon>
        <taxon>Brassiceae</taxon>
        <taxon>Brassica</taxon>
    </lineage>
</organism>
<comment type="similarity">
    <text evidence="1">Belongs to the LOB domain-containing protein family.</text>
</comment>
<dbReference type="PANTHER" id="PTHR31301:SF120">
    <property type="entry name" value="LOB DOMAIN-CONTAINING PROTEIN 23-RELATED"/>
    <property type="match status" value="1"/>
</dbReference>
<sequence length="195" mass="22339">MVLSFNQAIELSDVKFMQEKKLTGKYFEEILLTFNAVGSLEKKRKLRRIQISQIRVLRFHNLLVSFFSLEKKSVMNPKRCAACKYLRRRCPKDCIFSPYFPPGDPDKFACIHRIYGAGNVSKMLQQLPVQTRAEAVESLSFEAKCRVEDPVYGCVGIISLLQTEIQKTQTLLARTQAEIAVAQAKHSQTQVNEFM</sequence>
<dbReference type="PROSITE" id="PS50891">
    <property type="entry name" value="LOB"/>
    <property type="match status" value="1"/>
</dbReference>
<evidence type="ECO:0000259" key="3">
    <source>
        <dbReference type="PROSITE" id="PS50891"/>
    </source>
</evidence>
<protein>
    <recommendedName>
        <fullName evidence="3">LOB domain-containing protein</fullName>
    </recommendedName>
</protein>
<proteinExistence type="inferred from homology"/>
<gene>
    <name evidence="4" type="ORF">HID58_023890</name>
</gene>